<comment type="function">
    <text evidence="9">Structural component of the gap junctions.</text>
</comment>
<keyword evidence="7 9" id="KW-0472">Membrane</keyword>
<dbReference type="InterPro" id="IPR000990">
    <property type="entry name" value="Innexin"/>
</dbReference>
<reference evidence="12" key="1">
    <citation type="submission" date="2016-04" db="UniProtKB">
        <authorList>
            <consortium name="WormBaseParasite"/>
        </authorList>
    </citation>
    <scope>IDENTIFICATION</scope>
</reference>
<feature type="transmembrane region" description="Helical" evidence="9">
    <location>
        <begin position="338"/>
        <end position="362"/>
    </location>
</feature>
<dbReference type="WBParaSite" id="TASK_0000518801-mRNA-1">
    <property type="protein sequence ID" value="TASK_0000518801-mRNA-1"/>
    <property type="gene ID" value="TASK_0000518801"/>
</dbReference>
<dbReference type="STRING" id="60517.A0A0R3W521"/>
<dbReference type="GO" id="GO:0005921">
    <property type="term" value="C:gap junction"/>
    <property type="evidence" value="ECO:0007669"/>
    <property type="project" value="UniProtKB-UniRule"/>
</dbReference>
<comment type="caution">
    <text evidence="9">Lacks conserved residue(s) required for the propagation of feature annotation.</text>
</comment>
<feature type="transmembrane region" description="Helical" evidence="9">
    <location>
        <begin position="106"/>
        <end position="128"/>
    </location>
</feature>
<name>A0A0R3W521_TAEAS</name>
<keyword evidence="11" id="KW-1185">Reference proteome</keyword>
<evidence type="ECO:0000313" key="12">
    <source>
        <dbReference type="WBParaSite" id="TASK_0000518801-mRNA-1"/>
    </source>
</evidence>
<keyword evidence="8 9" id="KW-0407">Ion channel</keyword>
<evidence type="ECO:0000256" key="3">
    <source>
        <dbReference type="ARBA" id="ARBA00022475"/>
    </source>
</evidence>
<dbReference type="EMBL" id="UYRS01018398">
    <property type="protein sequence ID" value="VDK34661.1"/>
    <property type="molecule type" value="Genomic_DNA"/>
</dbReference>
<dbReference type="PANTHER" id="PTHR11893:SF36">
    <property type="entry name" value="INNEXIN-5"/>
    <property type="match status" value="1"/>
</dbReference>
<dbReference type="AlphaFoldDB" id="A0A0R3W521"/>
<proteinExistence type="inferred from homology"/>
<feature type="transmembrane region" description="Helical" evidence="9">
    <location>
        <begin position="28"/>
        <end position="45"/>
    </location>
</feature>
<dbReference type="PANTHER" id="PTHR11893">
    <property type="entry name" value="INNEXIN"/>
    <property type="match status" value="1"/>
</dbReference>
<sequence length="475" mass="54942">MVGKEFIDLFRSFQANTNLSVDDFADRLNLFTVILLLLCTLLISVKQYVFNSISCYIPVQPSGSEFKNYLADYCWVHGTIPLRPDERMPSTPEEWNLYDKYRRITYYQWVPFVLGLQCIIFYLPHLLWEMICISRASGDVFTLIQAARKAASGGRSDRRKEVHRVAEFLEDMIDTHQCSRRGRKAKLVDKMYNSCGLCVVSKRMGTCLVWSYIALKIGIILNAALQLHLIQVFLGFTGHYIKPAPVDSLIQGQTQYPPGKLVPVVKDSKITQKFKKSEHGYSFGWAIASYIRSGQEWPETLLFPRVAYCRVPSIRLVGGENAYTAQCTLPINMLNEKIYIFLWFWILFLLITSLFSLLLWIIRVTSPFRRYRYIARFLRVCKMDEEAKRPIEPRCRKTKLQSFVDDYLRQDGVFLIRMLAINAGEVLAADVVGLIWQDYRDKKAEDIALPVTNPMPLEMKIAPQEKIQKIEVGFV</sequence>
<evidence type="ECO:0000256" key="5">
    <source>
        <dbReference type="ARBA" id="ARBA00022989"/>
    </source>
</evidence>
<keyword evidence="4 9" id="KW-0812">Transmembrane</keyword>
<evidence type="ECO:0000256" key="6">
    <source>
        <dbReference type="ARBA" id="ARBA00023065"/>
    </source>
</evidence>
<evidence type="ECO:0000256" key="9">
    <source>
        <dbReference type="RuleBase" id="RU010713"/>
    </source>
</evidence>
<evidence type="ECO:0000313" key="11">
    <source>
        <dbReference type="Proteomes" id="UP000282613"/>
    </source>
</evidence>
<protein>
    <recommendedName>
        <fullName evidence="9">Innexin</fullName>
    </recommendedName>
</protein>
<gene>
    <name evidence="9" type="primary">inx</name>
    <name evidence="10" type="ORF">TASK_LOCUS5189</name>
</gene>
<evidence type="ECO:0000256" key="7">
    <source>
        <dbReference type="ARBA" id="ARBA00023136"/>
    </source>
</evidence>
<evidence type="ECO:0000256" key="1">
    <source>
        <dbReference type="ARBA" id="ARBA00004651"/>
    </source>
</evidence>
<dbReference type="OrthoDB" id="6232833at2759"/>
<accession>A0A0R3W521</accession>
<dbReference type="GO" id="GO:0034220">
    <property type="term" value="P:monoatomic ion transmembrane transport"/>
    <property type="evidence" value="ECO:0007669"/>
    <property type="project" value="UniProtKB-KW"/>
</dbReference>
<keyword evidence="3" id="KW-1003">Cell membrane</keyword>
<keyword evidence="5 9" id="KW-1133">Transmembrane helix</keyword>
<dbReference type="GO" id="GO:0005243">
    <property type="term" value="F:gap junction channel activity"/>
    <property type="evidence" value="ECO:0007669"/>
    <property type="project" value="TreeGrafter"/>
</dbReference>
<dbReference type="GO" id="GO:0005886">
    <property type="term" value="C:plasma membrane"/>
    <property type="evidence" value="ECO:0007669"/>
    <property type="project" value="UniProtKB-SubCell"/>
</dbReference>
<reference evidence="10 11" key="2">
    <citation type="submission" date="2018-11" db="EMBL/GenBank/DDBJ databases">
        <authorList>
            <consortium name="Pathogen Informatics"/>
        </authorList>
    </citation>
    <scope>NUCLEOTIDE SEQUENCE [LARGE SCALE GENOMIC DNA]</scope>
</reference>
<organism evidence="12">
    <name type="scientific">Taenia asiatica</name>
    <name type="common">Asian tapeworm</name>
    <dbReference type="NCBI Taxonomy" id="60517"/>
    <lineage>
        <taxon>Eukaryota</taxon>
        <taxon>Metazoa</taxon>
        <taxon>Spiralia</taxon>
        <taxon>Lophotrochozoa</taxon>
        <taxon>Platyhelminthes</taxon>
        <taxon>Cestoda</taxon>
        <taxon>Eucestoda</taxon>
        <taxon>Cyclophyllidea</taxon>
        <taxon>Taeniidae</taxon>
        <taxon>Taenia</taxon>
    </lineage>
</organism>
<evidence type="ECO:0000256" key="2">
    <source>
        <dbReference type="ARBA" id="ARBA00022448"/>
    </source>
</evidence>
<comment type="similarity">
    <text evidence="9">Belongs to the pannexin family.</text>
</comment>
<dbReference type="Proteomes" id="UP000282613">
    <property type="component" value="Unassembled WGS sequence"/>
</dbReference>
<keyword evidence="6 9" id="KW-0406">Ion transport</keyword>
<evidence type="ECO:0000313" key="10">
    <source>
        <dbReference type="EMBL" id="VDK34661.1"/>
    </source>
</evidence>
<dbReference type="PROSITE" id="PS51013">
    <property type="entry name" value="PANNEXIN"/>
    <property type="match status" value="1"/>
</dbReference>
<comment type="subcellular location">
    <subcellularLocation>
        <location evidence="1 9">Cell membrane</location>
        <topology evidence="1 9">Multi-pass membrane protein</topology>
    </subcellularLocation>
</comment>
<keyword evidence="2 9" id="KW-0813">Transport</keyword>
<evidence type="ECO:0000256" key="8">
    <source>
        <dbReference type="ARBA" id="ARBA00023303"/>
    </source>
</evidence>
<dbReference type="PRINTS" id="PR01262">
    <property type="entry name" value="INNEXIN"/>
</dbReference>
<dbReference type="Pfam" id="PF00876">
    <property type="entry name" value="Innexin"/>
    <property type="match status" value="2"/>
</dbReference>
<evidence type="ECO:0000256" key="4">
    <source>
        <dbReference type="ARBA" id="ARBA00022692"/>
    </source>
</evidence>